<evidence type="ECO:0000313" key="1">
    <source>
        <dbReference type="EMBL" id="DAF86635.1"/>
    </source>
</evidence>
<accession>A0A8S5TWR8</accession>
<dbReference type="EMBL" id="BK015949">
    <property type="protein sequence ID" value="DAF86635.1"/>
    <property type="molecule type" value="Genomic_DNA"/>
</dbReference>
<sequence>MSSVADVIYNHIVCSKGDEIVSIELDHNKNLIHILTQYMYKSANKTFKSLIEKEEAEKKAKFNSVILMPHFLKESKKWENKIGIPLKYWSEAEHMKF</sequence>
<name>A0A8S5TWR8_9CAUD</name>
<protein>
    <submittedName>
        <fullName evidence="1">Uncharacterized protein</fullName>
    </submittedName>
</protein>
<organism evidence="1">
    <name type="scientific">Siphoviridae sp. ctcx61</name>
    <dbReference type="NCBI Taxonomy" id="2825575"/>
    <lineage>
        <taxon>Viruses</taxon>
        <taxon>Duplodnaviria</taxon>
        <taxon>Heunggongvirae</taxon>
        <taxon>Uroviricota</taxon>
        <taxon>Caudoviricetes</taxon>
    </lineage>
</organism>
<reference evidence="1" key="1">
    <citation type="journal article" date="2021" name="Proc. Natl. Acad. Sci. U.S.A.">
        <title>A Catalog of Tens of Thousands of Viruses from Human Metagenomes Reveals Hidden Associations with Chronic Diseases.</title>
        <authorList>
            <person name="Tisza M.J."/>
            <person name="Buck C.B."/>
        </authorList>
    </citation>
    <scope>NUCLEOTIDE SEQUENCE</scope>
    <source>
        <strain evidence="1">Ctcx61</strain>
    </source>
</reference>
<proteinExistence type="predicted"/>